<sequence>MCAFDGFRWGKGIIDGYHTSSILFFTDVDGAVFGRMSGKEIGRIKRDIIQAVYITGRVFQHLDHQDPRHWLIDPNLTGLKGTDRLEIRHQFRFLLKKTLCTDVFRPSQKRKRFR</sequence>
<gene>
    <name evidence="1" type="ORF">DUE52_07790</name>
</gene>
<keyword evidence="2" id="KW-1185">Reference proteome</keyword>
<dbReference type="EMBL" id="QOWE01000005">
    <property type="protein sequence ID" value="RCR70257.1"/>
    <property type="molecule type" value="Genomic_DNA"/>
</dbReference>
<dbReference type="AlphaFoldDB" id="A0A368JRF7"/>
<comment type="caution">
    <text evidence="1">The sequence shown here is derived from an EMBL/GenBank/DDBJ whole genome shotgun (WGS) entry which is preliminary data.</text>
</comment>
<organism evidence="1 2">
    <name type="scientific">Larkinella punicea</name>
    <dbReference type="NCBI Taxonomy" id="2315727"/>
    <lineage>
        <taxon>Bacteria</taxon>
        <taxon>Pseudomonadati</taxon>
        <taxon>Bacteroidota</taxon>
        <taxon>Cytophagia</taxon>
        <taxon>Cytophagales</taxon>
        <taxon>Spirosomataceae</taxon>
        <taxon>Larkinella</taxon>
    </lineage>
</organism>
<dbReference type="Proteomes" id="UP000253383">
    <property type="component" value="Unassembled WGS sequence"/>
</dbReference>
<accession>A0A368JRF7</accession>
<reference evidence="1 2" key="1">
    <citation type="submission" date="2018-07" db="EMBL/GenBank/DDBJ databases">
        <title>Genome analysis of Larkinella rosea.</title>
        <authorList>
            <person name="Zhou Z."/>
            <person name="Wang G."/>
        </authorList>
    </citation>
    <scope>NUCLEOTIDE SEQUENCE [LARGE SCALE GENOMIC DNA]</scope>
    <source>
        <strain evidence="2">zzj9</strain>
    </source>
</reference>
<evidence type="ECO:0000313" key="2">
    <source>
        <dbReference type="Proteomes" id="UP000253383"/>
    </source>
</evidence>
<proteinExistence type="predicted"/>
<name>A0A368JRF7_9BACT</name>
<protein>
    <submittedName>
        <fullName evidence="1">Uncharacterized protein</fullName>
    </submittedName>
</protein>
<evidence type="ECO:0000313" key="1">
    <source>
        <dbReference type="EMBL" id="RCR70257.1"/>
    </source>
</evidence>